<dbReference type="OrthoDB" id="17255at2759"/>
<sequence length="462" mass="51716">MLVYTTFIPGFNTVQQYAVNSIAPLAIYWLPLIPIVIFLISNNYCRHAEGRPKGCRKLGLSHNKTNLHDEYDAKYSQGIPEQQTDENGHPSCRIKALFAYPIKSCAGVELDVADVVSTGFAYDRQFCFAEYITPKAGGAGNEQSQQPHWIAKTLRDGDFCKMALIRPEVWVPDPTANDYSTELAEVKSQGVMVIHYPRVAGTGIHWYPIILGMKLGLVSKELSFRVPLSPPEDKESTYPSTPVKIWKDFPSAHDYGQHLPASLHRFLNPDGARGPLTLFRVNPTHHREIFRNAPRKEDLGFQPVTGFADAYPIHLVGIASVRDVASKCKIDIPQLSIRRFRANIIIQGPGAFQEDHWKRVRICSSETGTGGVEAYTVCRTIRCRLPNVDPDTGIRHPSEPDRTLKRYRRIDRGDLTNAALGMQVVPAVQEFRVRVGDSLAVLESGEHCYIKMLKPGEKVEGV</sequence>
<dbReference type="InterPro" id="IPR005303">
    <property type="entry name" value="MOCOS_middle"/>
</dbReference>
<evidence type="ECO:0000313" key="4">
    <source>
        <dbReference type="Proteomes" id="UP000327118"/>
    </source>
</evidence>
<protein>
    <recommendedName>
        <fullName evidence="2">MOSC domain-containing protein</fullName>
    </recommendedName>
</protein>
<dbReference type="Pfam" id="PF03476">
    <property type="entry name" value="MOSC_N"/>
    <property type="match status" value="1"/>
</dbReference>
<keyword evidence="1" id="KW-1133">Transmembrane helix</keyword>
<dbReference type="GO" id="GO:0003824">
    <property type="term" value="F:catalytic activity"/>
    <property type="evidence" value="ECO:0007669"/>
    <property type="project" value="InterPro"/>
</dbReference>
<dbReference type="GO" id="GO:0030151">
    <property type="term" value="F:molybdenum ion binding"/>
    <property type="evidence" value="ECO:0007669"/>
    <property type="project" value="InterPro"/>
</dbReference>
<proteinExistence type="predicted"/>
<dbReference type="Pfam" id="PF03473">
    <property type="entry name" value="MOSC"/>
    <property type="match status" value="1"/>
</dbReference>
<gene>
    <name evidence="3" type="ORF">BDV28DRAFT_156472</name>
</gene>
<dbReference type="GO" id="GO:0030170">
    <property type="term" value="F:pyridoxal phosphate binding"/>
    <property type="evidence" value="ECO:0007669"/>
    <property type="project" value="InterPro"/>
</dbReference>
<keyword evidence="1" id="KW-0472">Membrane</keyword>
<feature type="domain" description="MOSC" evidence="2">
    <location>
        <begin position="287"/>
        <end position="442"/>
    </location>
</feature>
<dbReference type="EMBL" id="ML739080">
    <property type="protein sequence ID" value="KAE8354103.1"/>
    <property type="molecule type" value="Genomic_DNA"/>
</dbReference>
<accession>A0A5N6ZA84</accession>
<evidence type="ECO:0000313" key="3">
    <source>
        <dbReference type="EMBL" id="KAE8354103.1"/>
    </source>
</evidence>
<evidence type="ECO:0000259" key="2">
    <source>
        <dbReference type="PROSITE" id="PS51340"/>
    </source>
</evidence>
<reference evidence="4" key="1">
    <citation type="submission" date="2019-04" db="EMBL/GenBank/DDBJ databases">
        <title>Friends and foes A comparative genomics studyof 23 Aspergillus species from section Flavi.</title>
        <authorList>
            <consortium name="DOE Joint Genome Institute"/>
            <person name="Kjaerbolling I."/>
            <person name="Vesth T."/>
            <person name="Frisvad J.C."/>
            <person name="Nybo J.L."/>
            <person name="Theobald S."/>
            <person name="Kildgaard S."/>
            <person name="Isbrandt T."/>
            <person name="Kuo A."/>
            <person name="Sato A."/>
            <person name="Lyhne E.K."/>
            <person name="Kogle M.E."/>
            <person name="Wiebenga A."/>
            <person name="Kun R.S."/>
            <person name="Lubbers R.J."/>
            <person name="Makela M.R."/>
            <person name="Barry K."/>
            <person name="Chovatia M."/>
            <person name="Clum A."/>
            <person name="Daum C."/>
            <person name="Haridas S."/>
            <person name="He G."/>
            <person name="LaButti K."/>
            <person name="Lipzen A."/>
            <person name="Mondo S."/>
            <person name="Riley R."/>
            <person name="Salamov A."/>
            <person name="Simmons B.A."/>
            <person name="Magnuson J.K."/>
            <person name="Henrissat B."/>
            <person name="Mortensen U.H."/>
            <person name="Larsen T.O."/>
            <person name="Devries R.P."/>
            <person name="Grigoriev I.V."/>
            <person name="Machida M."/>
            <person name="Baker S.E."/>
            <person name="Andersen M.R."/>
        </authorList>
    </citation>
    <scope>NUCLEOTIDE SEQUENCE [LARGE SCALE GENOMIC DNA]</scope>
    <source>
        <strain evidence="4">CBS 553.77</strain>
    </source>
</reference>
<dbReference type="PANTHER" id="PTHR14237">
    <property type="entry name" value="MOLYBDOPTERIN COFACTOR SULFURASE MOSC"/>
    <property type="match status" value="1"/>
</dbReference>
<organism evidence="3 4">
    <name type="scientific">Aspergillus coremiiformis</name>
    <dbReference type="NCBI Taxonomy" id="138285"/>
    <lineage>
        <taxon>Eukaryota</taxon>
        <taxon>Fungi</taxon>
        <taxon>Dikarya</taxon>
        <taxon>Ascomycota</taxon>
        <taxon>Pezizomycotina</taxon>
        <taxon>Eurotiomycetes</taxon>
        <taxon>Eurotiomycetidae</taxon>
        <taxon>Eurotiales</taxon>
        <taxon>Aspergillaceae</taxon>
        <taxon>Aspergillus</taxon>
        <taxon>Aspergillus subgen. Circumdati</taxon>
    </lineage>
</organism>
<dbReference type="SUPFAM" id="SSF50800">
    <property type="entry name" value="PK beta-barrel domain-like"/>
    <property type="match status" value="1"/>
</dbReference>
<dbReference type="PROSITE" id="PS51340">
    <property type="entry name" value="MOSC"/>
    <property type="match status" value="1"/>
</dbReference>
<name>A0A5N6ZA84_9EURO</name>
<dbReference type="PANTHER" id="PTHR14237:SF23">
    <property type="entry name" value="MOSC DOMAIN PROTEIN (AFU_ORTHOLOGUE AFUA_7G05900)"/>
    <property type="match status" value="1"/>
</dbReference>
<dbReference type="InterPro" id="IPR005302">
    <property type="entry name" value="MoCF_Sase_C"/>
</dbReference>
<keyword evidence="1" id="KW-0812">Transmembrane</keyword>
<evidence type="ECO:0000256" key="1">
    <source>
        <dbReference type="SAM" id="Phobius"/>
    </source>
</evidence>
<dbReference type="Proteomes" id="UP000327118">
    <property type="component" value="Unassembled WGS sequence"/>
</dbReference>
<dbReference type="AlphaFoldDB" id="A0A5N6ZA84"/>
<feature type="transmembrane region" description="Helical" evidence="1">
    <location>
        <begin position="26"/>
        <end position="45"/>
    </location>
</feature>
<keyword evidence="4" id="KW-1185">Reference proteome</keyword>
<dbReference type="InterPro" id="IPR011037">
    <property type="entry name" value="Pyrv_Knase-like_insert_dom_sf"/>
</dbReference>